<organism evidence="3 4">
    <name type="scientific">Coemansia guatemalensis</name>
    <dbReference type="NCBI Taxonomy" id="2761395"/>
    <lineage>
        <taxon>Eukaryota</taxon>
        <taxon>Fungi</taxon>
        <taxon>Fungi incertae sedis</taxon>
        <taxon>Zoopagomycota</taxon>
        <taxon>Kickxellomycotina</taxon>
        <taxon>Kickxellomycetes</taxon>
        <taxon>Kickxellales</taxon>
        <taxon>Kickxellaceae</taxon>
        <taxon>Coemansia</taxon>
    </lineage>
</organism>
<accession>A0A9W8HS65</accession>
<evidence type="ECO:0000313" key="4">
    <source>
        <dbReference type="Proteomes" id="UP001140094"/>
    </source>
</evidence>
<name>A0A9W8HS65_9FUNG</name>
<dbReference type="EMBL" id="JANBUO010002849">
    <property type="protein sequence ID" value="KAJ2793578.1"/>
    <property type="molecule type" value="Genomic_DNA"/>
</dbReference>
<evidence type="ECO:0000313" key="3">
    <source>
        <dbReference type="EMBL" id="KAJ2793578.1"/>
    </source>
</evidence>
<dbReference type="AlphaFoldDB" id="A0A9W8HS65"/>
<dbReference type="OrthoDB" id="5566123at2759"/>
<proteinExistence type="predicted"/>
<keyword evidence="2" id="KW-0732">Signal</keyword>
<feature type="region of interest" description="Disordered" evidence="1">
    <location>
        <begin position="101"/>
        <end position="220"/>
    </location>
</feature>
<evidence type="ECO:0000256" key="1">
    <source>
        <dbReference type="SAM" id="MobiDB-lite"/>
    </source>
</evidence>
<keyword evidence="4" id="KW-1185">Reference proteome</keyword>
<feature type="compositionally biased region" description="Basic and acidic residues" evidence="1">
    <location>
        <begin position="152"/>
        <end position="171"/>
    </location>
</feature>
<evidence type="ECO:0000256" key="2">
    <source>
        <dbReference type="SAM" id="SignalP"/>
    </source>
</evidence>
<feature type="signal peptide" evidence="2">
    <location>
        <begin position="1"/>
        <end position="20"/>
    </location>
</feature>
<feature type="compositionally biased region" description="Basic and acidic residues" evidence="1">
    <location>
        <begin position="113"/>
        <end position="139"/>
    </location>
</feature>
<feature type="compositionally biased region" description="Low complexity" evidence="1">
    <location>
        <begin position="185"/>
        <end position="205"/>
    </location>
</feature>
<protein>
    <submittedName>
        <fullName evidence="3">Uncharacterized protein</fullName>
    </submittedName>
</protein>
<dbReference type="Proteomes" id="UP001140094">
    <property type="component" value="Unassembled WGS sequence"/>
</dbReference>
<feature type="chain" id="PRO_5040881597" evidence="2">
    <location>
        <begin position="21"/>
        <end position="243"/>
    </location>
</feature>
<gene>
    <name evidence="3" type="ORF">H4R20_006502</name>
</gene>
<sequence length="243" mass="25252">MRVLMSLGIVAFLATGGVLGADGSGKAAHENQLSRANDNTNMPEFIDVGSLVAAASGQDNEHNEPRPTAKIADVGEAAAQGAKKQVQSSANPVGHKVVVVKGNDLQDKNPGSARDKSAEHNRPSADKEVMSAHPEHRQQPLESSEALASEVPKTRTVVENKVETKTVIDRDAADDDDDNAPKKTGSASARGGSNSSSSSSVVSARKPNQLDRSGGDDDSAARSLQHGAVFGTMFLALIGYFAA</sequence>
<reference evidence="3" key="1">
    <citation type="submission" date="2022-07" db="EMBL/GenBank/DDBJ databases">
        <title>Phylogenomic reconstructions and comparative analyses of Kickxellomycotina fungi.</title>
        <authorList>
            <person name="Reynolds N.K."/>
            <person name="Stajich J.E."/>
            <person name="Barry K."/>
            <person name="Grigoriev I.V."/>
            <person name="Crous P."/>
            <person name="Smith M.E."/>
        </authorList>
    </citation>
    <scope>NUCLEOTIDE SEQUENCE</scope>
    <source>
        <strain evidence="3">NRRL 1565</strain>
    </source>
</reference>
<comment type="caution">
    <text evidence="3">The sequence shown here is derived from an EMBL/GenBank/DDBJ whole genome shotgun (WGS) entry which is preliminary data.</text>
</comment>